<comment type="caution">
    <text evidence="1">The sequence shown here is derived from an EMBL/GenBank/DDBJ whole genome shotgun (WGS) entry which is preliminary data.</text>
</comment>
<accession>A0A8X6L653</accession>
<dbReference type="OrthoDB" id="8065733at2759"/>
<dbReference type="PANTHER" id="PTHR47331">
    <property type="entry name" value="PHD-TYPE DOMAIN-CONTAINING PROTEIN"/>
    <property type="match status" value="1"/>
</dbReference>
<organism evidence="1 2">
    <name type="scientific">Trichonephila clavata</name>
    <name type="common">Joro spider</name>
    <name type="synonym">Nephila clavata</name>
    <dbReference type="NCBI Taxonomy" id="2740835"/>
    <lineage>
        <taxon>Eukaryota</taxon>
        <taxon>Metazoa</taxon>
        <taxon>Ecdysozoa</taxon>
        <taxon>Arthropoda</taxon>
        <taxon>Chelicerata</taxon>
        <taxon>Arachnida</taxon>
        <taxon>Araneae</taxon>
        <taxon>Araneomorphae</taxon>
        <taxon>Entelegynae</taxon>
        <taxon>Araneoidea</taxon>
        <taxon>Nephilidae</taxon>
        <taxon>Trichonephila</taxon>
    </lineage>
</organism>
<name>A0A8X6L653_TRICU</name>
<evidence type="ECO:0000313" key="1">
    <source>
        <dbReference type="EMBL" id="GFQ99155.1"/>
    </source>
</evidence>
<protein>
    <submittedName>
        <fullName evidence="1">DUF1758 domain-containing protein</fullName>
    </submittedName>
</protein>
<keyword evidence="2" id="KW-1185">Reference proteome</keyword>
<evidence type="ECO:0000313" key="2">
    <source>
        <dbReference type="Proteomes" id="UP000887116"/>
    </source>
</evidence>
<dbReference type="EMBL" id="BMAO01015076">
    <property type="protein sequence ID" value="GFQ99155.1"/>
    <property type="molecule type" value="Genomic_DNA"/>
</dbReference>
<dbReference type="AlphaFoldDB" id="A0A8X6L653"/>
<dbReference type="PANTHER" id="PTHR47331:SF1">
    <property type="entry name" value="GAG-LIKE PROTEIN"/>
    <property type="match status" value="1"/>
</dbReference>
<sequence>MEIFNETIEFENGRYIVQLPFRKSYNELSDNYPLAKQRFQNLWRRFGHDSELYQQYSEIIRDYTEQGIIKEVKTKTTDNKLKRPVYYLPHQTVRKEGRLTSKTRIVFDAGSHQNNELSLNDCGQELI</sequence>
<reference evidence="1" key="1">
    <citation type="submission" date="2020-07" db="EMBL/GenBank/DDBJ databases">
        <title>Multicomponent nature underlies the extraordinary mechanical properties of spider dragline silk.</title>
        <authorList>
            <person name="Kono N."/>
            <person name="Nakamura H."/>
            <person name="Mori M."/>
            <person name="Yoshida Y."/>
            <person name="Ohtoshi R."/>
            <person name="Malay A.D."/>
            <person name="Moran D.A.P."/>
            <person name="Tomita M."/>
            <person name="Numata K."/>
            <person name="Arakawa K."/>
        </authorList>
    </citation>
    <scope>NUCLEOTIDE SEQUENCE</scope>
</reference>
<gene>
    <name evidence="1" type="primary">AVEN_258088_1</name>
    <name evidence="1" type="ORF">TNCT_354981</name>
</gene>
<dbReference type="Proteomes" id="UP000887116">
    <property type="component" value="Unassembled WGS sequence"/>
</dbReference>
<proteinExistence type="predicted"/>